<dbReference type="AlphaFoldDB" id="A0A1G9KVN7"/>
<organism evidence="2 3">
    <name type="scientific">Glycomyces sambucus</name>
    <dbReference type="NCBI Taxonomy" id="380244"/>
    <lineage>
        <taxon>Bacteria</taxon>
        <taxon>Bacillati</taxon>
        <taxon>Actinomycetota</taxon>
        <taxon>Actinomycetes</taxon>
        <taxon>Glycomycetales</taxon>
        <taxon>Glycomycetaceae</taxon>
        <taxon>Glycomyces</taxon>
    </lineage>
</organism>
<dbReference type="InterPro" id="IPR037523">
    <property type="entry name" value="VOC_core"/>
</dbReference>
<dbReference type="PROSITE" id="PS51819">
    <property type="entry name" value="VOC"/>
    <property type="match status" value="2"/>
</dbReference>
<dbReference type="InterPro" id="IPR052164">
    <property type="entry name" value="Anthracycline_SecMetBiosynth"/>
</dbReference>
<evidence type="ECO:0000313" key="3">
    <source>
        <dbReference type="Proteomes" id="UP000198662"/>
    </source>
</evidence>
<dbReference type="PANTHER" id="PTHR33993:SF14">
    <property type="entry name" value="GB|AAF24581.1"/>
    <property type="match status" value="1"/>
</dbReference>
<protein>
    <recommendedName>
        <fullName evidence="1">VOC domain-containing protein</fullName>
    </recommendedName>
</protein>
<dbReference type="Proteomes" id="UP000198662">
    <property type="component" value="Unassembled WGS sequence"/>
</dbReference>
<feature type="domain" description="VOC" evidence="1">
    <location>
        <begin position="9"/>
        <end position="127"/>
    </location>
</feature>
<keyword evidence="3" id="KW-1185">Reference proteome</keyword>
<evidence type="ECO:0000313" key="2">
    <source>
        <dbReference type="EMBL" id="SDL53778.1"/>
    </source>
</evidence>
<dbReference type="PANTHER" id="PTHR33993">
    <property type="entry name" value="GLYOXALASE-RELATED"/>
    <property type="match status" value="1"/>
</dbReference>
<dbReference type="EMBL" id="FNGF01000006">
    <property type="protein sequence ID" value="SDL53778.1"/>
    <property type="molecule type" value="Genomic_DNA"/>
</dbReference>
<dbReference type="InterPro" id="IPR004360">
    <property type="entry name" value="Glyas_Fos-R_dOase_dom"/>
</dbReference>
<accession>A0A1G9KVN7</accession>
<dbReference type="Pfam" id="PF00903">
    <property type="entry name" value="Glyoxalase"/>
    <property type="match status" value="1"/>
</dbReference>
<reference evidence="3" key="1">
    <citation type="submission" date="2016-10" db="EMBL/GenBank/DDBJ databases">
        <authorList>
            <person name="Varghese N."/>
            <person name="Submissions S."/>
        </authorList>
    </citation>
    <scope>NUCLEOTIDE SEQUENCE [LARGE SCALE GENOMIC DNA]</scope>
    <source>
        <strain evidence="3">CGMCC 4.3147</strain>
    </source>
</reference>
<evidence type="ECO:0000259" key="1">
    <source>
        <dbReference type="PROSITE" id="PS51819"/>
    </source>
</evidence>
<name>A0A1G9KVN7_9ACTN</name>
<dbReference type="Pfam" id="PF18029">
    <property type="entry name" value="Glyoxalase_6"/>
    <property type="match status" value="1"/>
</dbReference>
<dbReference type="InterPro" id="IPR041581">
    <property type="entry name" value="Glyoxalase_6"/>
</dbReference>
<dbReference type="Gene3D" id="3.10.180.10">
    <property type="entry name" value="2,3-Dihydroxybiphenyl 1,2-Dioxygenase, domain 1"/>
    <property type="match status" value="2"/>
</dbReference>
<dbReference type="RefSeq" id="WP_091053454.1">
    <property type="nucleotide sequence ID" value="NZ_FNGF01000006.1"/>
</dbReference>
<gene>
    <name evidence="2" type="ORF">SAMN05216298_4274</name>
</gene>
<feature type="domain" description="VOC" evidence="1">
    <location>
        <begin position="142"/>
        <end position="269"/>
    </location>
</feature>
<proteinExistence type="predicted"/>
<dbReference type="SUPFAM" id="SSF54593">
    <property type="entry name" value="Glyoxalase/Bleomycin resistance protein/Dihydroxybiphenyl dioxygenase"/>
    <property type="match status" value="2"/>
</dbReference>
<dbReference type="OrthoDB" id="9793039at2"/>
<dbReference type="STRING" id="380244.SAMN05216298_4274"/>
<dbReference type="InterPro" id="IPR029068">
    <property type="entry name" value="Glyas_Bleomycin-R_OHBP_Dase"/>
</dbReference>
<sequence length="272" mass="28586">MPTSIPLGGPIWADAVTPDLSGDLDFYMRLFNWAAFDSGEQFGHYTELCLGATVSEARAVAGIAERASGEPGSSWGVAFHAGDCVAAVAQAEKLGASITSHPIRVGDDLVYAALKDPDGGAFGLFEPLSDKVGFTARDEPGAIVWFEYVYDGAPVEAMQFYSELLNWSLKAPEGGEPDRDAPYVGLWTHEGHAITGGHVEFGGARMALGPELKMQPHWTVCFGTDSVDLTAAKAVDLGGSVAVAPVDDPGGRMAVLASPTGAFFTVMSSREL</sequence>